<dbReference type="EC" id="2.4.99.28" evidence="11"/>
<dbReference type="PROSITE" id="PS00428">
    <property type="entry name" value="FTSW_RODA_SPOVE"/>
    <property type="match status" value="1"/>
</dbReference>
<evidence type="ECO:0000313" key="13">
    <source>
        <dbReference type="Proteomes" id="UP001195941"/>
    </source>
</evidence>
<dbReference type="InterPro" id="IPR018365">
    <property type="entry name" value="Cell_cycle_FtsW-rel_CS"/>
</dbReference>
<feature type="transmembrane region" description="Helical" evidence="11">
    <location>
        <begin position="145"/>
        <end position="163"/>
    </location>
</feature>
<keyword evidence="3 11" id="KW-0328">Glycosyltransferase</keyword>
<comment type="function">
    <text evidence="11">Peptidoglycan polymerase that is essential for cell wall elongation.</text>
</comment>
<evidence type="ECO:0000256" key="10">
    <source>
        <dbReference type="ARBA" id="ARBA00023316"/>
    </source>
</evidence>
<keyword evidence="11" id="KW-0997">Cell inner membrane</keyword>
<keyword evidence="9 11" id="KW-0472">Membrane</keyword>
<keyword evidence="13" id="KW-1185">Reference proteome</keyword>
<feature type="transmembrane region" description="Helical" evidence="11">
    <location>
        <begin position="20"/>
        <end position="47"/>
    </location>
</feature>
<comment type="subcellular location">
    <subcellularLocation>
        <location evidence="11">Cell inner membrane</location>
        <topology evidence="11">Multi-pass membrane protein</topology>
    </subcellularLocation>
    <subcellularLocation>
        <location evidence="1">Membrane</location>
        <topology evidence="1">Multi-pass membrane protein</topology>
    </subcellularLocation>
</comment>
<keyword evidence="7 11" id="KW-0573">Peptidoglycan synthesis</keyword>
<reference evidence="12 13" key="1">
    <citation type="journal article" date="2021" name="Arch. Microbiol.">
        <title>Thalassobius aquimarinus sp. nov., isolated from the Sea of Japan seashore.</title>
        <authorList>
            <person name="Kurilenko V.V."/>
            <person name="Romanenko L.A."/>
            <person name="Chernysheva N.Y."/>
            <person name="Velansky P.V."/>
            <person name="Tekutyeva L.A."/>
            <person name="Isaeva M.P."/>
            <person name="Mikhailov V.V."/>
        </authorList>
    </citation>
    <scope>NUCLEOTIDE SEQUENCE [LARGE SCALE GENOMIC DNA]</scope>
    <source>
        <strain evidence="12 13">KMM 8518</strain>
    </source>
</reference>
<proteinExistence type="inferred from homology"/>
<evidence type="ECO:0000313" key="12">
    <source>
        <dbReference type="EMBL" id="MBR9650937.1"/>
    </source>
</evidence>
<feature type="transmembrane region" description="Helical" evidence="11">
    <location>
        <begin position="83"/>
        <end position="109"/>
    </location>
</feature>
<feature type="transmembrane region" description="Helical" evidence="11">
    <location>
        <begin position="319"/>
        <end position="340"/>
    </location>
</feature>
<feature type="transmembrane region" description="Helical" evidence="11">
    <location>
        <begin position="352"/>
        <end position="370"/>
    </location>
</feature>
<name>A0ABS5HPP8_9RHOB</name>
<evidence type="ECO:0000256" key="3">
    <source>
        <dbReference type="ARBA" id="ARBA00022676"/>
    </source>
</evidence>
<dbReference type="NCBIfam" id="TIGR02210">
    <property type="entry name" value="rodA_shape"/>
    <property type="match status" value="1"/>
</dbReference>
<feature type="transmembrane region" description="Helical" evidence="11">
    <location>
        <begin position="175"/>
        <end position="207"/>
    </location>
</feature>
<evidence type="ECO:0000256" key="5">
    <source>
        <dbReference type="ARBA" id="ARBA00022692"/>
    </source>
</evidence>
<keyword evidence="5 11" id="KW-0812">Transmembrane</keyword>
<dbReference type="EMBL" id="JADMKU010000005">
    <property type="protein sequence ID" value="MBR9650937.1"/>
    <property type="molecule type" value="Genomic_DNA"/>
</dbReference>
<dbReference type="RefSeq" id="WP_212700453.1">
    <property type="nucleotide sequence ID" value="NZ_JADMKU010000005.1"/>
</dbReference>
<comment type="similarity">
    <text evidence="11">Belongs to the SEDS family. MrdB/RodA subfamily.</text>
</comment>
<dbReference type="PANTHER" id="PTHR30474:SF1">
    <property type="entry name" value="PEPTIDOGLYCAN GLYCOSYLTRANSFERASE MRDB"/>
    <property type="match status" value="1"/>
</dbReference>
<comment type="catalytic activity">
    <reaction evidence="11">
        <text>[GlcNAc-(1-&gt;4)-Mur2Ac(oyl-L-Ala-gamma-D-Glu-L-Lys-D-Ala-D-Ala)](n)-di-trans,octa-cis-undecaprenyl diphosphate + beta-D-GlcNAc-(1-&gt;4)-Mur2Ac(oyl-L-Ala-gamma-D-Glu-L-Lys-D-Ala-D-Ala)-di-trans,octa-cis-undecaprenyl diphosphate = [GlcNAc-(1-&gt;4)-Mur2Ac(oyl-L-Ala-gamma-D-Glu-L-Lys-D-Ala-D-Ala)](n+1)-di-trans,octa-cis-undecaprenyl diphosphate + di-trans,octa-cis-undecaprenyl diphosphate + H(+)</text>
        <dbReference type="Rhea" id="RHEA:23708"/>
        <dbReference type="Rhea" id="RHEA-COMP:9602"/>
        <dbReference type="Rhea" id="RHEA-COMP:9603"/>
        <dbReference type="ChEBI" id="CHEBI:15378"/>
        <dbReference type="ChEBI" id="CHEBI:58405"/>
        <dbReference type="ChEBI" id="CHEBI:60033"/>
        <dbReference type="ChEBI" id="CHEBI:78435"/>
        <dbReference type="EC" id="2.4.99.28"/>
    </reaction>
</comment>
<protein>
    <recommendedName>
        <fullName evidence="11">Peptidoglycan glycosyltransferase MrdB</fullName>
        <shortName evidence="11">PGT</shortName>
        <ecNumber evidence="11">2.4.99.28</ecNumber>
    </recommendedName>
    <alternativeName>
        <fullName evidence="11">Cell elongation protein RodA</fullName>
    </alternativeName>
    <alternativeName>
        <fullName evidence="11">Cell wall polymerase</fullName>
    </alternativeName>
    <alternativeName>
        <fullName evidence="11">Peptidoglycan polymerase</fullName>
        <shortName evidence="11">PG polymerase</shortName>
    </alternativeName>
</protein>
<evidence type="ECO:0000256" key="9">
    <source>
        <dbReference type="ARBA" id="ARBA00023136"/>
    </source>
</evidence>
<evidence type="ECO:0000256" key="1">
    <source>
        <dbReference type="ARBA" id="ARBA00004141"/>
    </source>
</evidence>
<feature type="transmembrane region" description="Helical" evidence="11">
    <location>
        <begin position="286"/>
        <end position="307"/>
    </location>
</feature>
<keyword evidence="2 11" id="KW-1003">Cell membrane</keyword>
<keyword evidence="6 11" id="KW-0133">Cell shape</keyword>
<evidence type="ECO:0000256" key="4">
    <source>
        <dbReference type="ARBA" id="ARBA00022679"/>
    </source>
</evidence>
<sequence length="379" mass="41710">MSYLEYTVKSVPTGLRKLLYLNWPLALLLTAVAGFGFLMLYSVAGGSFTPWAEPQMKRFALGMVVMVIIGMVPIWFWRNVAGVAYLGSLLLLIFVELFGSVGMGAQRWIDLGFMRLQPSELAKITLVMLLAAYYDWLPVKRVSRPVWVVVPVVLIMLPTFLVLKQPDLGTSLLLVFAGASMMFFAGVHWGYFAAVIGMAVGLVTAVFQSRGTAWQLLKDYQYRRIDTFLDPSSDPLGAGYHITQSKIALGSGGWAGRGFMQGTQSRLNFLPEKHTDFIFTTLAEEFGFLGAFSLLTLYLLIIVFCISSALSNKDRFSSLLTLGIAVTFFLFFSVNMSMVMGMAPVVGVPLPLVSYGGSAMLVLLAAFGLVQSAHIHRPR</sequence>
<evidence type="ECO:0000256" key="8">
    <source>
        <dbReference type="ARBA" id="ARBA00022989"/>
    </source>
</evidence>
<dbReference type="PANTHER" id="PTHR30474">
    <property type="entry name" value="CELL CYCLE PROTEIN"/>
    <property type="match status" value="1"/>
</dbReference>
<gene>
    <name evidence="11 12" type="primary">rodA</name>
    <name evidence="11" type="synonym">mrdB</name>
    <name evidence="12" type="ORF">IT775_07365</name>
</gene>
<evidence type="ECO:0000256" key="7">
    <source>
        <dbReference type="ARBA" id="ARBA00022984"/>
    </source>
</evidence>
<dbReference type="InterPro" id="IPR001182">
    <property type="entry name" value="FtsW/RodA"/>
</dbReference>
<dbReference type="InterPro" id="IPR011923">
    <property type="entry name" value="RodA/MrdB"/>
</dbReference>
<keyword evidence="10 11" id="KW-0961">Cell wall biogenesis/degradation</keyword>
<evidence type="ECO:0000256" key="6">
    <source>
        <dbReference type="ARBA" id="ARBA00022960"/>
    </source>
</evidence>
<evidence type="ECO:0000256" key="11">
    <source>
        <dbReference type="HAMAP-Rule" id="MF_02079"/>
    </source>
</evidence>
<dbReference type="Pfam" id="PF01098">
    <property type="entry name" value="FTSW_RODA_SPOVE"/>
    <property type="match status" value="1"/>
</dbReference>
<dbReference type="HAMAP" id="MF_02079">
    <property type="entry name" value="PGT_RodA"/>
    <property type="match status" value="1"/>
</dbReference>
<keyword evidence="8 11" id="KW-1133">Transmembrane helix</keyword>
<feature type="transmembrane region" description="Helical" evidence="11">
    <location>
        <begin position="59"/>
        <end position="77"/>
    </location>
</feature>
<evidence type="ECO:0000256" key="2">
    <source>
        <dbReference type="ARBA" id="ARBA00022475"/>
    </source>
</evidence>
<keyword evidence="4 11" id="KW-0808">Transferase</keyword>
<comment type="caution">
    <text evidence="12">The sequence shown here is derived from an EMBL/GenBank/DDBJ whole genome shotgun (WGS) entry which is preliminary data.</text>
</comment>
<accession>A0ABS5HPP8</accession>
<comment type="pathway">
    <text evidence="11">Cell wall biogenesis; peptidoglycan biosynthesis.</text>
</comment>
<dbReference type="Proteomes" id="UP001195941">
    <property type="component" value="Unassembled WGS sequence"/>
</dbReference>
<organism evidence="12 13">
    <name type="scientific">Thalassovita aquimarina</name>
    <dbReference type="NCBI Taxonomy" id="2785917"/>
    <lineage>
        <taxon>Bacteria</taxon>
        <taxon>Pseudomonadati</taxon>
        <taxon>Pseudomonadota</taxon>
        <taxon>Alphaproteobacteria</taxon>
        <taxon>Rhodobacterales</taxon>
        <taxon>Roseobacteraceae</taxon>
        <taxon>Thalassovita</taxon>
    </lineage>
</organism>
<feature type="transmembrane region" description="Helical" evidence="11">
    <location>
        <begin position="121"/>
        <end position="139"/>
    </location>
</feature>